<dbReference type="RefSeq" id="WP_418158122.1">
    <property type="nucleotide sequence ID" value="NZ_JBBLZC010000002.1"/>
</dbReference>
<dbReference type="Proteomes" id="UP001375743">
    <property type="component" value="Unassembled WGS sequence"/>
</dbReference>
<sequence>MKFGIGQPVRRVEDQRLITGQGRYTDDINLPGQVYGYVLRSPVAHARITRLDASAAKAAPGVLLVLTGDELDASIPCLIPIRNRDGTGRADPKHPILCKDEVNYVGDYVAFVVAETREQAKDAAELIEVEYDELPAVADTAKALAAGAAQVHPEAPGNLAFDWHFGDEAAVQAAFAKAARVVKLELVNNRVICNAMEPRACVAEYDPAADKLTVHTCTQGGWGHRDVLAQNLGMAPEKVRVITPDVGGGFGMKGFFYPEYTMAAFAARALRRPVKWTGERGESFLSDTMGRDHVTVAEIGFDADHRIVGLRVDVVANMGAYYYAYAPYIPTGAALKVLPGVYDVKTLSYGVKGVFTNTVPVDAYRGAGRPESIYCIERLMDYAADELGVDPVELRRKNFIRPEQMPFKTAAGEVYDSGDFARVMDACLEKADWAGIDRRRAEAKARGKLRGIGMCYYIESTMGDPTEHASIRFEQDGTVSVLVGTQSNGQGHETAYAQVLHARLGVPFEQIRIVQGDTDRIKAGGGTGGSRSLTAQGMAIADCSDIVIERGKAYAAQLFETAAADIQFHDGTFRVAGTDRAIGIMELAEKARAMAPIPGMEGGLDADATTKLQAWTFPNGCHIAEVEIDPDTGITQVVNYNIVDDFGVVLNPLLVEGQVHGGIVQGIGQALLEGAVYDESGQLLTGSFMDYTMPRADNMPSFNFSTVEIPCKNNALGVKGCGEAGSVGSPAAVINAIVDALSARGIRHVDMPATPEKIWRLLQMRKAA</sequence>
<dbReference type="InterPro" id="IPR037165">
    <property type="entry name" value="AldOxase/xan_DH_Mopterin-bd_sf"/>
</dbReference>
<evidence type="ECO:0000259" key="3">
    <source>
        <dbReference type="SMART" id="SM01008"/>
    </source>
</evidence>
<protein>
    <submittedName>
        <fullName evidence="4">Xanthine dehydrogenase family protein molybdopterin-binding subunit</fullName>
    </submittedName>
</protein>
<dbReference type="Pfam" id="PF02738">
    <property type="entry name" value="MoCoBD_1"/>
    <property type="match status" value="1"/>
</dbReference>
<dbReference type="Pfam" id="PF01315">
    <property type="entry name" value="Ald_Xan_dh_C"/>
    <property type="match status" value="1"/>
</dbReference>
<dbReference type="SUPFAM" id="SSF56003">
    <property type="entry name" value="Molybdenum cofactor-binding domain"/>
    <property type="match status" value="1"/>
</dbReference>
<dbReference type="EMBL" id="JBBLZC010000002">
    <property type="protein sequence ID" value="MEK0082274.1"/>
    <property type="molecule type" value="Genomic_DNA"/>
</dbReference>
<dbReference type="SUPFAM" id="SSF54665">
    <property type="entry name" value="CO dehydrogenase molybdoprotein N-domain-like"/>
    <property type="match status" value="1"/>
</dbReference>
<feature type="domain" description="Aldehyde oxidase/xanthine dehydrogenase a/b hammerhead" evidence="3">
    <location>
        <begin position="19"/>
        <end position="135"/>
    </location>
</feature>
<proteinExistence type="predicted"/>
<comment type="caution">
    <text evidence="4">The sequence shown here is derived from an EMBL/GenBank/DDBJ whole genome shotgun (WGS) entry which is preliminary data.</text>
</comment>
<gene>
    <name evidence="4" type="ORF">U1T56_03860</name>
</gene>
<evidence type="ECO:0000256" key="2">
    <source>
        <dbReference type="ARBA" id="ARBA00023002"/>
    </source>
</evidence>
<evidence type="ECO:0000256" key="1">
    <source>
        <dbReference type="ARBA" id="ARBA00022505"/>
    </source>
</evidence>
<dbReference type="InterPro" id="IPR008274">
    <property type="entry name" value="AldOxase/xan_DH_MoCoBD1"/>
</dbReference>
<reference evidence="4 5" key="1">
    <citation type="submission" date="2024-01" db="EMBL/GenBank/DDBJ databases">
        <title>Multi-omics insights into the function and evolution of sodium benzoate biodegradation pathways in Benzoatithermus flavus gen. nov., sp. nov. from hot spring.</title>
        <authorList>
            <person name="Hu C.-J."/>
            <person name="Li W.-J."/>
        </authorList>
    </citation>
    <scope>NUCLEOTIDE SEQUENCE [LARGE SCALE GENOMIC DNA]</scope>
    <source>
        <strain evidence="4 5">SYSU G07066</strain>
    </source>
</reference>
<dbReference type="SMART" id="SM01008">
    <property type="entry name" value="Ald_Xan_dh_C"/>
    <property type="match status" value="1"/>
</dbReference>
<dbReference type="InterPro" id="IPR036856">
    <property type="entry name" value="Ald_Oxase/Xan_DH_a/b_sf"/>
</dbReference>
<accession>A0ABU8XPI4</accession>
<dbReference type="InterPro" id="IPR000674">
    <property type="entry name" value="Ald_Oxase/Xan_DH_a/b"/>
</dbReference>
<dbReference type="PANTHER" id="PTHR11908:SF132">
    <property type="entry name" value="ALDEHYDE OXIDASE 1-RELATED"/>
    <property type="match status" value="1"/>
</dbReference>
<organism evidence="4 5">
    <name type="scientific">Benzoatithermus flavus</name>
    <dbReference type="NCBI Taxonomy" id="3108223"/>
    <lineage>
        <taxon>Bacteria</taxon>
        <taxon>Pseudomonadati</taxon>
        <taxon>Pseudomonadota</taxon>
        <taxon>Alphaproteobacteria</taxon>
        <taxon>Geminicoccales</taxon>
        <taxon>Geminicoccaceae</taxon>
        <taxon>Benzoatithermus</taxon>
    </lineage>
</organism>
<dbReference type="Gene3D" id="3.90.1170.50">
    <property type="entry name" value="Aldehyde oxidase/xanthine dehydrogenase, a/b hammerhead"/>
    <property type="match status" value="1"/>
</dbReference>
<dbReference type="Pfam" id="PF20256">
    <property type="entry name" value="MoCoBD_2"/>
    <property type="match status" value="1"/>
</dbReference>
<dbReference type="Gene3D" id="3.30.365.10">
    <property type="entry name" value="Aldehyde oxidase/xanthine dehydrogenase, molybdopterin binding domain"/>
    <property type="match status" value="4"/>
</dbReference>
<keyword evidence="1" id="KW-0500">Molybdenum</keyword>
<evidence type="ECO:0000313" key="4">
    <source>
        <dbReference type="EMBL" id="MEK0082274.1"/>
    </source>
</evidence>
<keyword evidence="5" id="KW-1185">Reference proteome</keyword>
<name>A0ABU8XPI4_9PROT</name>
<dbReference type="PANTHER" id="PTHR11908">
    <property type="entry name" value="XANTHINE DEHYDROGENASE"/>
    <property type="match status" value="1"/>
</dbReference>
<dbReference type="InterPro" id="IPR016208">
    <property type="entry name" value="Ald_Oxase/xanthine_DH-like"/>
</dbReference>
<evidence type="ECO:0000313" key="5">
    <source>
        <dbReference type="Proteomes" id="UP001375743"/>
    </source>
</evidence>
<dbReference type="InterPro" id="IPR046867">
    <property type="entry name" value="AldOxase/xan_DH_MoCoBD2"/>
</dbReference>
<keyword evidence="2" id="KW-0560">Oxidoreductase</keyword>